<dbReference type="Proteomes" id="UP000636187">
    <property type="component" value="Unassembled WGS sequence"/>
</dbReference>
<comment type="caution">
    <text evidence="4">The sequence shown here is derived from an EMBL/GenBank/DDBJ whole genome shotgun (WGS) entry which is preliminary data.</text>
</comment>
<evidence type="ECO:0000313" key="5">
    <source>
        <dbReference type="Proteomes" id="UP000636187"/>
    </source>
</evidence>
<feature type="compositionally biased region" description="Basic and acidic residues" evidence="1">
    <location>
        <begin position="10"/>
        <end position="21"/>
    </location>
</feature>
<reference evidence="4 5" key="1">
    <citation type="journal article" date="2020" name="ISME J.">
        <title>Comparative genomics reveals insights into cyanobacterial evolution and habitat adaptation.</title>
        <authorList>
            <person name="Chen M.Y."/>
            <person name="Teng W.K."/>
            <person name="Zhao L."/>
            <person name="Hu C.X."/>
            <person name="Zhou Y.K."/>
            <person name="Han B.P."/>
            <person name="Song L.R."/>
            <person name="Shu W.S."/>
        </authorList>
    </citation>
    <scope>NUCLEOTIDE SEQUENCE [LARGE SCALE GENOMIC DNA]</scope>
    <source>
        <strain evidence="4 5">FACHB-1344</strain>
    </source>
</reference>
<dbReference type="RefSeq" id="WP_190722518.1">
    <property type="nucleotide sequence ID" value="NZ_JACJSW010000171.1"/>
</dbReference>
<gene>
    <name evidence="4" type="ORF">H6G48_16320</name>
</gene>
<feature type="region of interest" description="Disordered" evidence="1">
    <location>
        <begin position="1"/>
        <end position="21"/>
    </location>
</feature>
<dbReference type="Pfam" id="PF20042">
    <property type="entry name" value="DUF6444"/>
    <property type="match status" value="1"/>
</dbReference>
<keyword evidence="5" id="KW-1185">Reference proteome</keyword>
<organism evidence="4 5">
    <name type="scientific">Microcystis flos-aquae FACHB-1344</name>
    <dbReference type="NCBI Taxonomy" id="2692899"/>
    <lineage>
        <taxon>Bacteria</taxon>
        <taxon>Bacillati</taxon>
        <taxon>Cyanobacteriota</taxon>
        <taxon>Cyanophyceae</taxon>
        <taxon>Oscillatoriophycideae</taxon>
        <taxon>Chroococcales</taxon>
        <taxon>Microcystaceae</taxon>
        <taxon>Microcystis</taxon>
    </lineage>
</organism>
<dbReference type="EMBL" id="JACJSW010000171">
    <property type="protein sequence ID" value="MBD2623158.1"/>
    <property type="molecule type" value="Genomic_DNA"/>
</dbReference>
<feature type="compositionally biased region" description="Basic and acidic residues" evidence="1">
    <location>
        <begin position="44"/>
        <end position="54"/>
    </location>
</feature>
<dbReference type="Pfam" id="PF03050">
    <property type="entry name" value="DDE_Tnp_IS66"/>
    <property type="match status" value="1"/>
</dbReference>
<sequence length="487" mass="54929">MKQKEPQQLLDRESLKKLTPERLVEMVLKLQELVVKQGETIEKLKGYLGKDSKTSSKPPSTDLLRKPEKAKEGEKKEGRSPGGQKGHEGKTRKGFGRIDRTESVKAEKCPHCGSTHLAPGERRERTLIVAQLVERPIEIVEYKQECAYCADCGGPVLGVLPEDIVPGQDLGVSLQAMLGWMSHYGHLSYAKQQEWLREIGRIEVGIGTLQATTQRLAPAVEPLVRELQEWVREQPQVHVDESPWLVKGIKEWLWNISGQGFSLFHAGDTRSRQELEQLLGKSFAGVLISDDFSTYNGYGAAAQQKCLAHLLRHFKQVAKLKTPQQKELAQVFLALITEAFRQHRQYRETGARSIYNHWVTDFRLRLEQALAVWRPQAGYAAGLLLKSLLDKSHQWWYFLDHPQVSPDHNRAERSLRLGVTKRKIAGGSRSFSGFVDTARLLTVIQSCRAQGRSVLTFLRQALASVDHPLNTVVSLIPTADFSLFVNP</sequence>
<name>A0ABR8HWE4_9CHRO</name>
<evidence type="ECO:0000256" key="1">
    <source>
        <dbReference type="SAM" id="MobiDB-lite"/>
    </source>
</evidence>
<dbReference type="NCBIfam" id="NF033517">
    <property type="entry name" value="transpos_IS66"/>
    <property type="match status" value="1"/>
</dbReference>
<dbReference type="InterPro" id="IPR052344">
    <property type="entry name" value="Transposase-related"/>
</dbReference>
<evidence type="ECO:0000313" key="4">
    <source>
        <dbReference type="EMBL" id="MBD2623158.1"/>
    </source>
</evidence>
<feature type="domain" description="DUF6444" evidence="3">
    <location>
        <begin position="29"/>
        <end position="93"/>
    </location>
</feature>
<proteinExistence type="predicted"/>
<evidence type="ECO:0000259" key="3">
    <source>
        <dbReference type="Pfam" id="PF20042"/>
    </source>
</evidence>
<feature type="domain" description="Transposase IS66 central" evidence="2">
    <location>
        <begin position="171"/>
        <end position="432"/>
    </location>
</feature>
<dbReference type="PANTHER" id="PTHR33678">
    <property type="entry name" value="BLL1576 PROTEIN"/>
    <property type="match status" value="1"/>
</dbReference>
<protein>
    <submittedName>
        <fullName evidence="4">IS66 family transposase</fullName>
    </submittedName>
</protein>
<dbReference type="PANTHER" id="PTHR33678:SF2">
    <property type="match status" value="1"/>
</dbReference>
<accession>A0ABR8HWE4</accession>
<dbReference type="InterPro" id="IPR004291">
    <property type="entry name" value="Transposase_IS66_central"/>
</dbReference>
<dbReference type="InterPro" id="IPR045618">
    <property type="entry name" value="DUF6444"/>
</dbReference>
<feature type="region of interest" description="Disordered" evidence="1">
    <location>
        <begin position="44"/>
        <end position="100"/>
    </location>
</feature>
<evidence type="ECO:0000259" key="2">
    <source>
        <dbReference type="Pfam" id="PF03050"/>
    </source>
</evidence>
<feature type="compositionally biased region" description="Basic and acidic residues" evidence="1">
    <location>
        <begin position="63"/>
        <end position="100"/>
    </location>
</feature>